<keyword evidence="4" id="KW-1185">Reference proteome</keyword>
<dbReference type="EMBL" id="SMCQ01000015">
    <property type="protein sequence ID" value="TCV96993.1"/>
    <property type="molecule type" value="Genomic_DNA"/>
</dbReference>
<protein>
    <submittedName>
        <fullName evidence="3">Competence protein ComEA</fullName>
    </submittedName>
</protein>
<proteinExistence type="predicted"/>
<keyword evidence="1" id="KW-0472">Membrane</keyword>
<dbReference type="SUPFAM" id="SSF47781">
    <property type="entry name" value="RuvA domain 2-like"/>
    <property type="match status" value="1"/>
</dbReference>
<comment type="caution">
    <text evidence="3">The sequence shown here is derived from an EMBL/GenBank/DDBJ whole genome shotgun (WGS) entry which is preliminary data.</text>
</comment>
<evidence type="ECO:0000313" key="4">
    <source>
        <dbReference type="Proteomes" id="UP000295515"/>
    </source>
</evidence>
<dbReference type="Pfam" id="PF12836">
    <property type="entry name" value="HHH_3"/>
    <property type="match status" value="1"/>
</dbReference>
<reference evidence="3 4" key="1">
    <citation type="submission" date="2019-03" db="EMBL/GenBank/DDBJ databases">
        <title>Genomic Encyclopedia of Type Strains, Phase IV (KMG-IV): sequencing the most valuable type-strain genomes for metagenomic binning, comparative biology and taxonomic classification.</title>
        <authorList>
            <person name="Goeker M."/>
        </authorList>
    </citation>
    <scope>NUCLEOTIDE SEQUENCE [LARGE SCALE GENOMIC DNA]</scope>
    <source>
        <strain evidence="3 4">DSM 29487</strain>
    </source>
</reference>
<name>A0A4R3YZZ5_9FIRM</name>
<dbReference type="GO" id="GO:0006281">
    <property type="term" value="P:DNA repair"/>
    <property type="evidence" value="ECO:0007669"/>
    <property type="project" value="InterPro"/>
</dbReference>
<accession>A0A4R3YZZ5</accession>
<dbReference type="PANTHER" id="PTHR21180:SF32">
    <property type="entry name" value="ENDONUCLEASE_EXONUCLEASE_PHOSPHATASE FAMILY DOMAIN-CONTAINING PROTEIN 1"/>
    <property type="match status" value="1"/>
</dbReference>
<dbReference type="GO" id="GO:0015627">
    <property type="term" value="C:type II protein secretion system complex"/>
    <property type="evidence" value="ECO:0007669"/>
    <property type="project" value="TreeGrafter"/>
</dbReference>
<feature type="domain" description="Helix-hairpin-helix DNA-binding motif class 1" evidence="2">
    <location>
        <begin position="106"/>
        <end position="125"/>
    </location>
</feature>
<evidence type="ECO:0000259" key="2">
    <source>
        <dbReference type="SMART" id="SM00278"/>
    </source>
</evidence>
<dbReference type="InterPro" id="IPR051675">
    <property type="entry name" value="Endo/Exo/Phosphatase_dom_1"/>
</dbReference>
<dbReference type="AlphaFoldDB" id="A0A4R3YZZ5"/>
<dbReference type="Gene3D" id="1.10.150.320">
    <property type="entry name" value="Photosystem II 12 kDa extrinsic protein"/>
    <property type="match status" value="1"/>
</dbReference>
<sequence length="157" mass="18112">MKRKYQIIGLIILIICSIVYDFQKPSVKDKQEKVYSYVILEGEFLKNGKYEYEGEKYVSDLVKEVGVSKQANLKALSLDMLVEDESRLYLPAQNEKAISLNQASKEMLMSLKGVGEKTAQKIIDYRKVQPFLKIEDIMKVSGIGEKTYLRLREFLCL</sequence>
<gene>
    <name evidence="3" type="ORF">EDD60_11573</name>
</gene>
<dbReference type="InterPro" id="IPR003583">
    <property type="entry name" value="Hlx-hairpin-Hlx_DNA-bd_motif"/>
</dbReference>
<dbReference type="GO" id="GO:0003677">
    <property type="term" value="F:DNA binding"/>
    <property type="evidence" value="ECO:0007669"/>
    <property type="project" value="InterPro"/>
</dbReference>
<feature type="domain" description="Helix-hairpin-helix DNA-binding motif class 1" evidence="2">
    <location>
        <begin position="135"/>
        <end position="154"/>
    </location>
</feature>
<keyword evidence="1" id="KW-0812">Transmembrane</keyword>
<dbReference type="RefSeq" id="WP_066450964.1">
    <property type="nucleotide sequence ID" value="NZ_JANKBF010000014.1"/>
</dbReference>
<evidence type="ECO:0000313" key="3">
    <source>
        <dbReference type="EMBL" id="TCV96993.1"/>
    </source>
</evidence>
<dbReference type="GO" id="GO:0015628">
    <property type="term" value="P:protein secretion by the type II secretion system"/>
    <property type="evidence" value="ECO:0007669"/>
    <property type="project" value="TreeGrafter"/>
</dbReference>
<dbReference type="SMART" id="SM00278">
    <property type="entry name" value="HhH1"/>
    <property type="match status" value="2"/>
</dbReference>
<evidence type="ECO:0000256" key="1">
    <source>
        <dbReference type="SAM" id="Phobius"/>
    </source>
</evidence>
<keyword evidence="1" id="KW-1133">Transmembrane helix</keyword>
<dbReference type="InterPro" id="IPR010994">
    <property type="entry name" value="RuvA_2-like"/>
</dbReference>
<feature type="transmembrane region" description="Helical" evidence="1">
    <location>
        <begin position="6"/>
        <end position="23"/>
    </location>
</feature>
<dbReference type="GeneID" id="98915902"/>
<dbReference type="Proteomes" id="UP000295515">
    <property type="component" value="Unassembled WGS sequence"/>
</dbReference>
<organism evidence="3 4">
    <name type="scientific">Longibaculum muris</name>
    <dbReference type="NCBI Taxonomy" id="1796628"/>
    <lineage>
        <taxon>Bacteria</taxon>
        <taxon>Bacillati</taxon>
        <taxon>Bacillota</taxon>
        <taxon>Erysipelotrichia</taxon>
        <taxon>Erysipelotrichales</taxon>
        <taxon>Coprobacillaceae</taxon>
        <taxon>Longibaculum</taxon>
    </lineage>
</organism>
<dbReference type="PANTHER" id="PTHR21180">
    <property type="entry name" value="ENDONUCLEASE/EXONUCLEASE/PHOSPHATASE FAMILY DOMAIN-CONTAINING PROTEIN 1"/>
    <property type="match status" value="1"/>
</dbReference>